<comment type="caution">
    <text evidence="3">The sequence shown here is derived from an EMBL/GenBank/DDBJ whole genome shotgun (WGS) entry which is preliminary data.</text>
</comment>
<accession>A0A8I1MYU5</accession>
<dbReference type="PROSITE" id="PS52050">
    <property type="entry name" value="WYL"/>
    <property type="match status" value="1"/>
</dbReference>
<protein>
    <submittedName>
        <fullName evidence="3">WYL domain-containing protein</fullName>
    </submittedName>
</protein>
<feature type="domain" description="WCX" evidence="2">
    <location>
        <begin position="265"/>
        <end position="340"/>
    </location>
</feature>
<dbReference type="Proteomes" id="UP000664800">
    <property type="component" value="Unassembled WGS sequence"/>
</dbReference>
<dbReference type="AlphaFoldDB" id="A0A8I1MYU5"/>
<dbReference type="Pfam" id="PF25583">
    <property type="entry name" value="WCX"/>
    <property type="match status" value="1"/>
</dbReference>
<gene>
    <name evidence="3" type="ORF">J0I24_14370</name>
</gene>
<sequence>MMTSQSLQNRPSEATTFLRRIEILQRLPAKGSGQVTATVLLHQLEAAGYAVNKRTVERDLQFLQDYGLWFGAVVCDARSKPYGWSIERSSARRAHQGLSVNEALSFAWVAREGAKLLPQGMLDSLTPFFRESEARLQHDWRAQRWVAQKVRVISGRPIAAPKPIPIEVTRAVSTALFEDQQLQLHYSNAQGHRSQMTLSPLALVVRDLGLYLVAWIPKYANLRVLHLSRIVSAKVLPDKAEVPAGFDIDAYVEQGDFQLGGELAKVRLRFDAFAGHAFLESPIAADQEVLHVSDAGEVELTATMRLSPQFVAWLLGFGDRVEVMAPEGLRDEVGRRLRAAWERYAR</sequence>
<dbReference type="InterPro" id="IPR051534">
    <property type="entry name" value="CBASS_pafABC_assoc_protein"/>
</dbReference>
<dbReference type="RefSeq" id="WP_276732250.1">
    <property type="nucleotide sequence ID" value="NZ_JAFKMR010000031.1"/>
</dbReference>
<evidence type="ECO:0000259" key="2">
    <source>
        <dbReference type="Pfam" id="PF25583"/>
    </source>
</evidence>
<dbReference type="InterPro" id="IPR026881">
    <property type="entry name" value="WYL_dom"/>
</dbReference>
<reference evidence="3" key="1">
    <citation type="submission" date="2021-02" db="EMBL/GenBank/DDBJ databases">
        <title>Thiocyanate and organic carbon inputs drive convergent selection for specific autotrophic Afipia and Thiobacillus strains within complex microbiomes.</title>
        <authorList>
            <person name="Huddy R.J."/>
            <person name="Sachdeva R."/>
            <person name="Kadzinga F."/>
            <person name="Kantor R.S."/>
            <person name="Harrison S.T.L."/>
            <person name="Banfield J.F."/>
        </authorList>
    </citation>
    <scope>NUCLEOTIDE SEQUENCE</scope>
    <source>
        <strain evidence="3">SCN18_13_7_16_R3_B_64_19</strain>
    </source>
</reference>
<proteinExistence type="predicted"/>
<organism evidence="3 4">
    <name type="scientific">Thiomonas arsenitoxydans (strain DSM 22701 / CIP 110005 / 3As)</name>
    <dbReference type="NCBI Taxonomy" id="426114"/>
    <lineage>
        <taxon>Bacteria</taxon>
        <taxon>Pseudomonadati</taxon>
        <taxon>Pseudomonadota</taxon>
        <taxon>Betaproteobacteria</taxon>
        <taxon>Burkholderiales</taxon>
        <taxon>Thiomonas</taxon>
    </lineage>
</organism>
<dbReference type="Pfam" id="PF13280">
    <property type="entry name" value="WYL"/>
    <property type="match status" value="1"/>
</dbReference>
<evidence type="ECO:0000313" key="3">
    <source>
        <dbReference type="EMBL" id="MBN8745467.1"/>
    </source>
</evidence>
<dbReference type="PANTHER" id="PTHR34580:SF1">
    <property type="entry name" value="PROTEIN PAFC"/>
    <property type="match status" value="1"/>
</dbReference>
<feature type="domain" description="WYL" evidence="1">
    <location>
        <begin position="168"/>
        <end position="235"/>
    </location>
</feature>
<dbReference type="EMBL" id="JAFKMR010000031">
    <property type="protein sequence ID" value="MBN8745467.1"/>
    <property type="molecule type" value="Genomic_DNA"/>
</dbReference>
<evidence type="ECO:0000259" key="1">
    <source>
        <dbReference type="Pfam" id="PF13280"/>
    </source>
</evidence>
<dbReference type="PANTHER" id="PTHR34580">
    <property type="match status" value="1"/>
</dbReference>
<dbReference type="InterPro" id="IPR057727">
    <property type="entry name" value="WCX_dom"/>
</dbReference>
<name>A0A8I1MYU5_THIA3</name>
<evidence type="ECO:0000313" key="4">
    <source>
        <dbReference type="Proteomes" id="UP000664800"/>
    </source>
</evidence>